<gene>
    <name evidence="5" type="ORF">H9850_08105</name>
</gene>
<dbReference type="PANTHER" id="PTHR34501">
    <property type="entry name" value="PROTEIN YDDL-RELATED"/>
    <property type="match status" value="1"/>
</dbReference>
<dbReference type="GO" id="GO:0009279">
    <property type="term" value="C:cell outer membrane"/>
    <property type="evidence" value="ECO:0007669"/>
    <property type="project" value="UniProtKB-SubCell"/>
</dbReference>
<evidence type="ECO:0000256" key="4">
    <source>
        <dbReference type="SAM" id="SignalP"/>
    </source>
</evidence>
<keyword evidence="3" id="KW-0472">Membrane</keyword>
<evidence type="ECO:0000256" key="3">
    <source>
        <dbReference type="ARBA" id="ARBA00023136"/>
    </source>
</evidence>
<dbReference type="CDD" id="cd00342">
    <property type="entry name" value="gram_neg_porins"/>
    <property type="match status" value="1"/>
</dbReference>
<dbReference type="Gene3D" id="2.40.160.10">
    <property type="entry name" value="Porin"/>
    <property type="match status" value="1"/>
</dbReference>
<dbReference type="PANTHER" id="PTHR34501:SF2">
    <property type="entry name" value="OUTER MEMBRANE PORIN F-RELATED"/>
    <property type="match status" value="1"/>
</dbReference>
<proteinExistence type="predicted"/>
<dbReference type="InterPro" id="IPR023614">
    <property type="entry name" value="Porin_dom_sf"/>
</dbReference>
<evidence type="ECO:0000256" key="2">
    <source>
        <dbReference type="ARBA" id="ARBA00022729"/>
    </source>
</evidence>
<dbReference type="SUPFAM" id="SSF56935">
    <property type="entry name" value="Porins"/>
    <property type="match status" value="1"/>
</dbReference>
<organism evidence="5 6">
    <name type="scientific">Candidatus Anaerobiospirillum pullistercoris</name>
    <dbReference type="NCBI Taxonomy" id="2838452"/>
    <lineage>
        <taxon>Bacteria</taxon>
        <taxon>Pseudomonadati</taxon>
        <taxon>Pseudomonadota</taxon>
        <taxon>Gammaproteobacteria</taxon>
        <taxon>Aeromonadales</taxon>
        <taxon>Succinivibrionaceae</taxon>
        <taxon>Anaerobiospirillum</taxon>
    </lineage>
</organism>
<feature type="chain" id="PRO_5039645442" evidence="4">
    <location>
        <begin position="25"/>
        <end position="410"/>
    </location>
</feature>
<reference evidence="5" key="1">
    <citation type="journal article" date="2021" name="PeerJ">
        <title>Extensive microbial diversity within the chicken gut microbiome revealed by metagenomics and culture.</title>
        <authorList>
            <person name="Gilroy R."/>
            <person name="Ravi A."/>
            <person name="Getino M."/>
            <person name="Pursley I."/>
            <person name="Horton D.L."/>
            <person name="Alikhan N.F."/>
            <person name="Baker D."/>
            <person name="Gharbi K."/>
            <person name="Hall N."/>
            <person name="Watson M."/>
            <person name="Adriaenssens E.M."/>
            <person name="Foster-Nyarko E."/>
            <person name="Jarju S."/>
            <person name="Secka A."/>
            <person name="Antonio M."/>
            <person name="Oren A."/>
            <person name="Chaudhuri R.R."/>
            <person name="La Ragione R."/>
            <person name="Hildebrand F."/>
            <person name="Pallen M.J."/>
        </authorList>
    </citation>
    <scope>NUCLEOTIDE SEQUENCE</scope>
    <source>
        <strain evidence="5">USASDec5-558</strain>
    </source>
</reference>
<dbReference type="InterPro" id="IPR033900">
    <property type="entry name" value="Gram_neg_porin_domain"/>
</dbReference>
<protein>
    <submittedName>
        <fullName evidence="5">Porin</fullName>
    </submittedName>
</protein>
<evidence type="ECO:0000313" key="5">
    <source>
        <dbReference type="EMBL" id="HIX57416.1"/>
    </source>
</evidence>
<feature type="signal peptide" evidence="4">
    <location>
        <begin position="1"/>
        <end position="24"/>
    </location>
</feature>
<name>A0A9D2B1W4_9GAMM</name>
<sequence>MKKSFLALAVAALAATSIASTASATTVYDKDGTSMAIYGRVQSVYYSEQQSGVSNDEGSFNSSARLGVDVRTPLTSGIAAFAKAEWEGANGNNKNDEDDGFDARYLWVGLDFGQFGQVKVGKFEEAIKYAIGPTDHWEDAGCTGLAGNDDRREGVVQYQWSGYGVDAFLSYAFAKDNEHLDGAYFVPNRDEARETVDIDYSVSAALGYTSPDVLFGPIGIRAGFLYGKFADGDSNIFGSNGAPGNNVYYAEPDQNGNTEYTVYDDYTQYAVSAFWGSLAQGPYVAAVYQQREFAGNVIYADRSSVPNVTSPDYTVKGYEFTCAYTFANGLRLATGYEVQELDYDDDSADVKAATVPVLALWRVNPNFDVWAEARFDAGTDDDENGGKNFDADVGTTYAEDFFALGIRYNF</sequence>
<evidence type="ECO:0000256" key="1">
    <source>
        <dbReference type="ARBA" id="ARBA00004571"/>
    </source>
</evidence>
<reference evidence="5" key="2">
    <citation type="submission" date="2021-04" db="EMBL/GenBank/DDBJ databases">
        <authorList>
            <person name="Gilroy R."/>
        </authorList>
    </citation>
    <scope>NUCLEOTIDE SEQUENCE</scope>
    <source>
        <strain evidence="5">USASDec5-558</strain>
    </source>
</reference>
<comment type="subcellular location">
    <subcellularLocation>
        <location evidence="1">Cell outer membrane</location>
        <topology evidence="1">Multi-pass membrane protein</topology>
    </subcellularLocation>
</comment>
<keyword evidence="2 4" id="KW-0732">Signal</keyword>
<dbReference type="AlphaFoldDB" id="A0A9D2B1W4"/>
<dbReference type="GO" id="GO:0015288">
    <property type="term" value="F:porin activity"/>
    <property type="evidence" value="ECO:0007669"/>
    <property type="project" value="InterPro"/>
</dbReference>
<dbReference type="EMBL" id="DXEV01000162">
    <property type="protein sequence ID" value="HIX57416.1"/>
    <property type="molecule type" value="Genomic_DNA"/>
</dbReference>
<comment type="caution">
    <text evidence="5">The sequence shown here is derived from an EMBL/GenBank/DDBJ whole genome shotgun (WGS) entry which is preliminary data.</text>
</comment>
<dbReference type="InterPro" id="IPR050298">
    <property type="entry name" value="Gram-neg_bact_OMP"/>
</dbReference>
<dbReference type="Proteomes" id="UP000886829">
    <property type="component" value="Unassembled WGS sequence"/>
</dbReference>
<accession>A0A9D2B1W4</accession>
<evidence type="ECO:0000313" key="6">
    <source>
        <dbReference type="Proteomes" id="UP000886829"/>
    </source>
</evidence>